<dbReference type="Proteomes" id="UP001162131">
    <property type="component" value="Unassembled WGS sequence"/>
</dbReference>
<feature type="compositionally biased region" description="Polar residues" evidence="1">
    <location>
        <begin position="1"/>
        <end position="29"/>
    </location>
</feature>
<accession>A0AAU9JGU2</accession>
<evidence type="ECO:0000256" key="1">
    <source>
        <dbReference type="SAM" id="MobiDB-lite"/>
    </source>
</evidence>
<name>A0AAU9JGU2_9CILI</name>
<evidence type="ECO:0000313" key="3">
    <source>
        <dbReference type="Proteomes" id="UP001162131"/>
    </source>
</evidence>
<comment type="caution">
    <text evidence="2">The sequence shown here is derived from an EMBL/GenBank/DDBJ whole genome shotgun (WGS) entry which is preliminary data.</text>
</comment>
<dbReference type="SUPFAM" id="SSF117839">
    <property type="entry name" value="WWE domain"/>
    <property type="match status" value="1"/>
</dbReference>
<gene>
    <name evidence="2" type="ORF">BSTOLATCC_MIC31875</name>
</gene>
<feature type="region of interest" description="Disordered" evidence="1">
    <location>
        <begin position="1"/>
        <end position="31"/>
    </location>
</feature>
<sequence length="232" mass="26661">MGSTSSKKIPQCITLSKRTESNNQNTSQPRYKIKRSTTELPKFGLGVKNLKSAHNRRRSLDENPDIIFEVENISKPVLPAYLSNIDITNITVFFTSSEAIQGKWNYLLNKNRIEFDENSNKTIEKAFITGQNSCKIILNQKEAKIKFLENSLWLPESNDSYKLARESSASERFWWQAADGSYRPLVKKIEEILTYTDGEFPFLLDGEAFHISIHKKKLVELCTGIEHIITLR</sequence>
<evidence type="ECO:0000313" key="2">
    <source>
        <dbReference type="EMBL" id="CAG9322759.1"/>
    </source>
</evidence>
<proteinExistence type="predicted"/>
<keyword evidence="3" id="KW-1185">Reference proteome</keyword>
<dbReference type="EMBL" id="CAJZBQ010000032">
    <property type="protein sequence ID" value="CAG9322759.1"/>
    <property type="molecule type" value="Genomic_DNA"/>
</dbReference>
<reference evidence="2" key="1">
    <citation type="submission" date="2021-09" db="EMBL/GenBank/DDBJ databases">
        <authorList>
            <consortium name="AG Swart"/>
            <person name="Singh M."/>
            <person name="Singh A."/>
            <person name="Seah K."/>
            <person name="Emmerich C."/>
        </authorList>
    </citation>
    <scope>NUCLEOTIDE SEQUENCE</scope>
    <source>
        <strain evidence="2">ATCC30299</strain>
    </source>
</reference>
<protein>
    <submittedName>
        <fullName evidence="2">Uncharacterized protein</fullName>
    </submittedName>
</protein>
<dbReference type="AlphaFoldDB" id="A0AAU9JGU2"/>
<dbReference type="InterPro" id="IPR037197">
    <property type="entry name" value="WWE_dom_sf"/>
</dbReference>
<organism evidence="2 3">
    <name type="scientific">Blepharisma stoltei</name>
    <dbReference type="NCBI Taxonomy" id="1481888"/>
    <lineage>
        <taxon>Eukaryota</taxon>
        <taxon>Sar</taxon>
        <taxon>Alveolata</taxon>
        <taxon>Ciliophora</taxon>
        <taxon>Postciliodesmatophora</taxon>
        <taxon>Heterotrichea</taxon>
        <taxon>Heterotrichida</taxon>
        <taxon>Blepharismidae</taxon>
        <taxon>Blepharisma</taxon>
    </lineage>
</organism>
<dbReference type="Gene3D" id="3.30.720.50">
    <property type="match status" value="1"/>
</dbReference>